<accession>A0ABD6SZZ9</accession>
<dbReference type="AlphaFoldDB" id="A0ABD6SZZ9"/>
<comment type="caution">
    <text evidence="1">The sequence shown here is derived from an EMBL/GenBank/DDBJ whole genome shotgun (WGS) entry which is preliminary data.</text>
</comment>
<dbReference type="EMBL" id="NUTL01000135">
    <property type="protein sequence ID" value="PHE89385.1"/>
    <property type="molecule type" value="Genomic_DNA"/>
</dbReference>
<evidence type="ECO:0000313" key="2">
    <source>
        <dbReference type="Proteomes" id="UP000221918"/>
    </source>
</evidence>
<feature type="non-terminal residue" evidence="1">
    <location>
        <position position="1"/>
    </location>
</feature>
<organism evidence="1 2">
    <name type="scientific">Bacillus pseudomycoides</name>
    <dbReference type="NCBI Taxonomy" id="64104"/>
    <lineage>
        <taxon>Bacteria</taxon>
        <taxon>Bacillati</taxon>
        <taxon>Bacillota</taxon>
        <taxon>Bacilli</taxon>
        <taxon>Bacillales</taxon>
        <taxon>Bacillaceae</taxon>
        <taxon>Bacillus</taxon>
        <taxon>Bacillus cereus group</taxon>
    </lineage>
</organism>
<gene>
    <name evidence="1" type="ORF">COF81_25265</name>
</gene>
<reference evidence="1 2" key="1">
    <citation type="submission" date="2017-09" db="EMBL/GenBank/DDBJ databases">
        <title>Large-scale bioinformatics analysis of Bacillus genomes uncovers conserved roles of natural products in bacterial physiology.</title>
        <authorList>
            <consortium name="Agbiome Team Llc"/>
            <person name="Bleich R.M."/>
            <person name="Grubbs K.J."/>
            <person name="Santa Maria K.C."/>
            <person name="Allen S.E."/>
            <person name="Farag S."/>
            <person name="Shank E.A."/>
            <person name="Bowers A."/>
        </authorList>
    </citation>
    <scope>NUCLEOTIDE SEQUENCE [LARGE SCALE GENOMIC DNA]</scope>
    <source>
        <strain evidence="1 2">AFS037265</strain>
    </source>
</reference>
<sequence>GKEIGMKKGKGLLLPLFLGLTIHVHQLNYFITAPKRNYFSFGITNLLIDKTGYRSQKSRSLLNYGERLFNLPFINNYTN</sequence>
<protein>
    <submittedName>
        <fullName evidence="1">Uncharacterized protein</fullName>
    </submittedName>
</protein>
<evidence type="ECO:0000313" key="1">
    <source>
        <dbReference type="EMBL" id="PHE89385.1"/>
    </source>
</evidence>
<proteinExistence type="predicted"/>
<name>A0ABD6SZZ9_9BACI</name>
<dbReference type="Proteomes" id="UP000221918">
    <property type="component" value="Unassembled WGS sequence"/>
</dbReference>